<feature type="transmembrane region" description="Helical" evidence="7">
    <location>
        <begin position="305"/>
        <end position="331"/>
    </location>
</feature>
<dbReference type="PANTHER" id="PTHR23517">
    <property type="entry name" value="RESISTANCE PROTEIN MDTM, PUTATIVE-RELATED-RELATED"/>
    <property type="match status" value="1"/>
</dbReference>
<feature type="transmembrane region" description="Helical" evidence="7">
    <location>
        <begin position="215"/>
        <end position="231"/>
    </location>
</feature>
<evidence type="ECO:0000256" key="4">
    <source>
        <dbReference type="ARBA" id="ARBA00022692"/>
    </source>
</evidence>
<feature type="transmembrane region" description="Helical" evidence="7">
    <location>
        <begin position="137"/>
        <end position="159"/>
    </location>
</feature>
<evidence type="ECO:0000313" key="10">
    <source>
        <dbReference type="Proteomes" id="UP000199039"/>
    </source>
</evidence>
<evidence type="ECO:0000256" key="1">
    <source>
        <dbReference type="ARBA" id="ARBA00004651"/>
    </source>
</evidence>
<dbReference type="InterPro" id="IPR005829">
    <property type="entry name" value="Sugar_transporter_CS"/>
</dbReference>
<feature type="transmembrane region" description="Helical" evidence="7">
    <location>
        <begin position="251"/>
        <end position="273"/>
    </location>
</feature>
<evidence type="ECO:0000256" key="3">
    <source>
        <dbReference type="ARBA" id="ARBA00022475"/>
    </source>
</evidence>
<keyword evidence="4 7" id="KW-0812">Transmembrane</keyword>
<evidence type="ECO:0000256" key="5">
    <source>
        <dbReference type="ARBA" id="ARBA00022989"/>
    </source>
</evidence>
<dbReference type="Pfam" id="PF07690">
    <property type="entry name" value="MFS_1"/>
    <property type="match status" value="2"/>
</dbReference>
<feature type="transmembrane region" description="Helical" evidence="7">
    <location>
        <begin position="70"/>
        <end position="89"/>
    </location>
</feature>
<dbReference type="PROSITE" id="PS50850">
    <property type="entry name" value="MFS"/>
    <property type="match status" value="1"/>
</dbReference>
<feature type="transmembrane region" description="Helical" evidence="7">
    <location>
        <begin position="95"/>
        <end position="116"/>
    </location>
</feature>
<evidence type="ECO:0000256" key="6">
    <source>
        <dbReference type="ARBA" id="ARBA00023136"/>
    </source>
</evidence>
<keyword evidence="10" id="KW-1185">Reference proteome</keyword>
<evidence type="ECO:0000313" key="9">
    <source>
        <dbReference type="EMBL" id="SDB93376.1"/>
    </source>
</evidence>
<dbReference type="AlphaFoldDB" id="A0A1G6HIV6"/>
<evidence type="ECO:0000256" key="7">
    <source>
        <dbReference type="SAM" id="Phobius"/>
    </source>
</evidence>
<evidence type="ECO:0000259" key="8">
    <source>
        <dbReference type="PROSITE" id="PS50850"/>
    </source>
</evidence>
<keyword evidence="6 7" id="KW-0472">Membrane</keyword>
<gene>
    <name evidence="9" type="ORF">SAMN05216410_1011</name>
</gene>
<dbReference type="InterPro" id="IPR050171">
    <property type="entry name" value="MFS_Transporters"/>
</dbReference>
<dbReference type="PROSITE" id="PS00216">
    <property type="entry name" value="SUGAR_TRANSPORT_1"/>
    <property type="match status" value="1"/>
</dbReference>
<dbReference type="CDD" id="cd17325">
    <property type="entry name" value="MFS_MdtG_SLC18_like"/>
    <property type="match status" value="1"/>
</dbReference>
<keyword evidence="5 7" id="KW-1133">Transmembrane helix</keyword>
<dbReference type="EMBL" id="FMYH01000001">
    <property type="protein sequence ID" value="SDB93376.1"/>
    <property type="molecule type" value="Genomic_DNA"/>
</dbReference>
<organism evidence="9 10">
    <name type="scientific">Sanguibacter gelidistatuariae</name>
    <dbReference type="NCBI Taxonomy" id="1814289"/>
    <lineage>
        <taxon>Bacteria</taxon>
        <taxon>Bacillati</taxon>
        <taxon>Actinomycetota</taxon>
        <taxon>Actinomycetes</taxon>
        <taxon>Micrococcales</taxon>
        <taxon>Sanguibacteraceae</taxon>
        <taxon>Sanguibacter</taxon>
    </lineage>
</organism>
<keyword evidence="2" id="KW-0813">Transport</keyword>
<dbReference type="SUPFAM" id="SSF103473">
    <property type="entry name" value="MFS general substrate transporter"/>
    <property type="match status" value="1"/>
</dbReference>
<feature type="transmembrane region" description="Helical" evidence="7">
    <location>
        <begin position="165"/>
        <end position="183"/>
    </location>
</feature>
<feature type="domain" description="Major facilitator superfamily (MFS) profile" evidence="8">
    <location>
        <begin position="9"/>
        <end position="393"/>
    </location>
</feature>
<keyword evidence="3" id="KW-1003">Cell membrane</keyword>
<dbReference type="STRING" id="1814289.SAMN05216410_1011"/>
<name>A0A1G6HIV6_9MICO</name>
<dbReference type="InterPro" id="IPR020846">
    <property type="entry name" value="MFS_dom"/>
</dbReference>
<reference evidence="9 10" key="1">
    <citation type="submission" date="2016-09" db="EMBL/GenBank/DDBJ databases">
        <authorList>
            <person name="Capua I."/>
            <person name="De Benedictis P."/>
            <person name="Joannis T."/>
            <person name="Lombin L.H."/>
            <person name="Cattoli G."/>
        </authorList>
    </citation>
    <scope>NUCLEOTIDE SEQUENCE [LARGE SCALE GENOMIC DNA]</scope>
    <source>
        <strain evidence="9 10">ISLP-3</strain>
    </source>
</reference>
<comment type="subcellular location">
    <subcellularLocation>
        <location evidence="1">Cell membrane</location>
        <topology evidence="1">Multi-pass membrane protein</topology>
    </subcellularLocation>
</comment>
<dbReference type="GO" id="GO:0022857">
    <property type="term" value="F:transmembrane transporter activity"/>
    <property type="evidence" value="ECO:0007669"/>
    <property type="project" value="InterPro"/>
</dbReference>
<feature type="transmembrane region" description="Helical" evidence="7">
    <location>
        <begin position="280"/>
        <end position="299"/>
    </location>
</feature>
<sequence>MSAPSQRSLFATVYLPAAMFGLGQGAAAPVIALTARGLGASLGVAGLVVALAGLGTIIGDLPAGRLVVRLGERGAILLGSAIGVVGVALCLFADTLWLLGAGVVITGLANAVWGLARQSYLTEVIPFARRARAMSTLAGMMRLGFFVGPFLGALAIHAMGARGGFAVQLGAVLLAAVLMARLPDLPGSGPASRSAAAGSSRRVTLGDVIVTHRRLLATLGVGVLLMGLARASRMAVLPLWADHLGVDPVTISLIFGVSAAVDVAVSYPAGLLMDRLGRRAIAVPSLLILAAGYLLLTLATSTPTLGVVALILGVGNGLSNGVIMTLGADVAPAATRAAFFSAWRLMHDGGMFVGPLTVAGIAVLAPLSVAAVTVGAATVLGAAVMWRYIPVYVAWPLLAAPATSAPPAPPAPPAPVEALSKSRTDTAVEVSVTTAAIR</sequence>
<feature type="transmembrane region" description="Helical" evidence="7">
    <location>
        <begin position="37"/>
        <end position="58"/>
    </location>
</feature>
<dbReference type="InterPro" id="IPR036259">
    <property type="entry name" value="MFS_trans_sf"/>
</dbReference>
<accession>A0A1G6HIV6</accession>
<proteinExistence type="predicted"/>
<protein>
    <submittedName>
        <fullName evidence="9">Predicted arabinose efflux permease, MFS family</fullName>
    </submittedName>
</protein>
<dbReference type="Gene3D" id="1.20.1250.20">
    <property type="entry name" value="MFS general substrate transporter like domains"/>
    <property type="match status" value="2"/>
</dbReference>
<dbReference type="GO" id="GO:0005886">
    <property type="term" value="C:plasma membrane"/>
    <property type="evidence" value="ECO:0007669"/>
    <property type="project" value="UniProtKB-SubCell"/>
</dbReference>
<dbReference type="PANTHER" id="PTHR23517:SF3">
    <property type="entry name" value="INTEGRAL MEMBRANE TRANSPORT PROTEIN"/>
    <property type="match status" value="1"/>
</dbReference>
<dbReference type="InterPro" id="IPR011701">
    <property type="entry name" value="MFS"/>
</dbReference>
<dbReference type="Proteomes" id="UP000199039">
    <property type="component" value="Unassembled WGS sequence"/>
</dbReference>
<feature type="transmembrane region" description="Helical" evidence="7">
    <location>
        <begin position="352"/>
        <end position="385"/>
    </location>
</feature>
<evidence type="ECO:0000256" key="2">
    <source>
        <dbReference type="ARBA" id="ARBA00022448"/>
    </source>
</evidence>